<dbReference type="HOGENOM" id="CLU_1835116_0_0_1"/>
<dbReference type="PANTHER" id="PTHR47611">
    <property type="entry name" value="HAT DIMERISATION DOMAIN, C-TERMINAL"/>
    <property type="match status" value="1"/>
</dbReference>
<gene>
    <name evidence="2" type="ORF">DICSQDRAFT_171084</name>
</gene>
<name>R7SVY8_DICSQ</name>
<dbReference type="InterPro" id="IPR012337">
    <property type="entry name" value="RNaseH-like_sf"/>
</dbReference>
<dbReference type="InterPro" id="IPR008906">
    <property type="entry name" value="HATC_C_dom"/>
</dbReference>
<dbReference type="SUPFAM" id="SSF53098">
    <property type="entry name" value="Ribonuclease H-like"/>
    <property type="match status" value="1"/>
</dbReference>
<proteinExistence type="predicted"/>
<protein>
    <recommendedName>
        <fullName evidence="1">HAT C-terminal dimerisation domain-containing protein</fullName>
    </recommendedName>
</protein>
<dbReference type="GO" id="GO:0046983">
    <property type="term" value="F:protein dimerization activity"/>
    <property type="evidence" value="ECO:0007669"/>
    <property type="project" value="InterPro"/>
</dbReference>
<dbReference type="PANTHER" id="PTHR47611:SF1">
    <property type="entry name" value="CCHC-TYPE DOMAIN-CONTAINING PROTEIN"/>
    <property type="match status" value="1"/>
</dbReference>
<feature type="domain" description="HAT C-terminal dimerisation" evidence="1">
    <location>
        <begin position="23"/>
        <end position="105"/>
    </location>
</feature>
<evidence type="ECO:0000313" key="3">
    <source>
        <dbReference type="Proteomes" id="UP000053319"/>
    </source>
</evidence>
<dbReference type="RefSeq" id="XP_007366782.1">
    <property type="nucleotide sequence ID" value="XM_007366720.1"/>
</dbReference>
<accession>R7SVY8</accession>
<dbReference type="GeneID" id="18839270"/>
<organism evidence="2 3">
    <name type="scientific">Dichomitus squalens (strain LYAD-421)</name>
    <name type="common">Western red white-rot fungus</name>
    <dbReference type="NCBI Taxonomy" id="732165"/>
    <lineage>
        <taxon>Eukaryota</taxon>
        <taxon>Fungi</taxon>
        <taxon>Dikarya</taxon>
        <taxon>Basidiomycota</taxon>
        <taxon>Agaricomycotina</taxon>
        <taxon>Agaricomycetes</taxon>
        <taxon>Polyporales</taxon>
        <taxon>Polyporaceae</taxon>
        <taxon>Dichomitus</taxon>
    </lineage>
</organism>
<dbReference type="Pfam" id="PF05699">
    <property type="entry name" value="Dimer_Tnp_hAT"/>
    <property type="match status" value="1"/>
</dbReference>
<dbReference type="OMA" id="NERDYCL"/>
<dbReference type="KEGG" id="dsq:DICSQDRAFT_171084"/>
<dbReference type="Proteomes" id="UP000053319">
    <property type="component" value="Unassembled WGS sequence"/>
</dbReference>
<dbReference type="AlphaFoldDB" id="R7SVY8"/>
<evidence type="ECO:0000259" key="1">
    <source>
        <dbReference type="Pfam" id="PF05699"/>
    </source>
</evidence>
<sequence length="140" mass="16263">MDVDDTNLLAQRVAQDRAAVTQEFERYLEEPVEDIPDIEQNGDLFTYWTAKRHIFPYMYCVSRDVLAMQATSVVVERIFSSSKETDTLRRNQLHPALMEALQVLKYRYRQECLDFAGDLIARIEQPAMQDDDDSPPTRTA</sequence>
<dbReference type="EMBL" id="JH719416">
    <property type="protein sequence ID" value="EJF60364.1"/>
    <property type="molecule type" value="Genomic_DNA"/>
</dbReference>
<reference evidence="2 3" key="1">
    <citation type="journal article" date="2012" name="Science">
        <title>The Paleozoic origin of enzymatic lignin decomposition reconstructed from 31 fungal genomes.</title>
        <authorList>
            <person name="Floudas D."/>
            <person name="Binder M."/>
            <person name="Riley R."/>
            <person name="Barry K."/>
            <person name="Blanchette R.A."/>
            <person name="Henrissat B."/>
            <person name="Martinez A.T."/>
            <person name="Otillar R."/>
            <person name="Spatafora J.W."/>
            <person name="Yadav J.S."/>
            <person name="Aerts A."/>
            <person name="Benoit I."/>
            <person name="Boyd A."/>
            <person name="Carlson A."/>
            <person name="Copeland A."/>
            <person name="Coutinho P.M."/>
            <person name="de Vries R.P."/>
            <person name="Ferreira P."/>
            <person name="Findley K."/>
            <person name="Foster B."/>
            <person name="Gaskell J."/>
            <person name="Glotzer D."/>
            <person name="Gorecki P."/>
            <person name="Heitman J."/>
            <person name="Hesse C."/>
            <person name="Hori C."/>
            <person name="Igarashi K."/>
            <person name="Jurgens J.A."/>
            <person name="Kallen N."/>
            <person name="Kersten P."/>
            <person name="Kohler A."/>
            <person name="Kuees U."/>
            <person name="Kumar T.K.A."/>
            <person name="Kuo A."/>
            <person name="LaButti K."/>
            <person name="Larrondo L.F."/>
            <person name="Lindquist E."/>
            <person name="Ling A."/>
            <person name="Lombard V."/>
            <person name="Lucas S."/>
            <person name="Lundell T."/>
            <person name="Martin R."/>
            <person name="McLaughlin D.J."/>
            <person name="Morgenstern I."/>
            <person name="Morin E."/>
            <person name="Murat C."/>
            <person name="Nagy L.G."/>
            <person name="Nolan M."/>
            <person name="Ohm R.A."/>
            <person name="Patyshakuliyeva A."/>
            <person name="Rokas A."/>
            <person name="Ruiz-Duenas F.J."/>
            <person name="Sabat G."/>
            <person name="Salamov A."/>
            <person name="Samejima M."/>
            <person name="Schmutz J."/>
            <person name="Slot J.C."/>
            <person name="St John F."/>
            <person name="Stenlid J."/>
            <person name="Sun H."/>
            <person name="Sun S."/>
            <person name="Syed K."/>
            <person name="Tsang A."/>
            <person name="Wiebenga A."/>
            <person name="Young D."/>
            <person name="Pisabarro A."/>
            <person name="Eastwood D.C."/>
            <person name="Martin F."/>
            <person name="Cullen D."/>
            <person name="Grigoriev I.V."/>
            <person name="Hibbett D.S."/>
        </authorList>
    </citation>
    <scope>NUCLEOTIDE SEQUENCE [LARGE SCALE GENOMIC DNA]</scope>
    <source>
        <strain evidence="2 3">LYAD-421 SS1</strain>
    </source>
</reference>
<evidence type="ECO:0000313" key="2">
    <source>
        <dbReference type="EMBL" id="EJF60364.1"/>
    </source>
</evidence>